<protein>
    <submittedName>
        <fullName evidence="1">Uncharacterized protein</fullName>
    </submittedName>
</protein>
<reference evidence="1" key="1">
    <citation type="submission" date="2018-06" db="EMBL/GenBank/DDBJ databases">
        <authorList>
            <person name="Zhirakovskaya E."/>
        </authorList>
    </citation>
    <scope>NUCLEOTIDE SEQUENCE</scope>
</reference>
<sequence length="235" mass="26283">MSNQPSDAGIRDAIQTIDQDESLKEIREALKTAQKHLKSMPDGSNPVERGRALLNVAEPLLGLAQDVKAWQYAREAFSVFIDYEHWQDAVEATDILYQCGHADSIVALGQGIWLGVTYPVRAQSTVTLLDHVIDETPDDSDGAAVAAMAAHYIAGLRTRGEEKTSLTFLTTQLIARVAKRHRGIEDQATLDTWIEMYKLNDIPELLKRLGVIVDIMVGDNWWFDRDELRSKLPVN</sequence>
<organism evidence="1">
    <name type="scientific">hydrothermal vent metagenome</name>
    <dbReference type="NCBI Taxonomy" id="652676"/>
    <lineage>
        <taxon>unclassified sequences</taxon>
        <taxon>metagenomes</taxon>
        <taxon>ecological metagenomes</taxon>
    </lineage>
</organism>
<evidence type="ECO:0000313" key="1">
    <source>
        <dbReference type="EMBL" id="VAW80190.1"/>
    </source>
</evidence>
<dbReference type="AlphaFoldDB" id="A0A3B0YU58"/>
<dbReference type="EMBL" id="UOFK01000214">
    <property type="protein sequence ID" value="VAW80190.1"/>
    <property type="molecule type" value="Genomic_DNA"/>
</dbReference>
<accession>A0A3B0YU58</accession>
<gene>
    <name evidence="1" type="ORF">MNBD_GAMMA13-1045</name>
</gene>
<name>A0A3B0YU58_9ZZZZ</name>
<proteinExistence type="predicted"/>